<sequence>MTTDAGGPLTDAEVRDLGQLLARYVSHDLDQWDNWQIETSYGPVYVMITRSLQPGWPQDAFTTVWPPPGRLTKDPAVDHIKD</sequence>
<evidence type="ECO:0000313" key="2">
    <source>
        <dbReference type="EMBL" id="GLI01823.1"/>
    </source>
</evidence>
<evidence type="ECO:0000313" key="3">
    <source>
        <dbReference type="Proteomes" id="UP001144280"/>
    </source>
</evidence>
<reference evidence="2" key="1">
    <citation type="submission" date="2022-12" db="EMBL/GenBank/DDBJ databases">
        <title>New Phytohabitans aurantiacus sp. RD004123 nov., an actinomycete isolated from soil.</title>
        <authorList>
            <person name="Triningsih D.W."/>
            <person name="Harunari E."/>
            <person name="Igarashi Y."/>
        </authorList>
    </citation>
    <scope>NUCLEOTIDE SEQUENCE</scope>
    <source>
        <strain evidence="2">RD004123</strain>
    </source>
</reference>
<feature type="region of interest" description="Disordered" evidence="1">
    <location>
        <begin position="61"/>
        <end position="82"/>
    </location>
</feature>
<name>A0ABQ5R5I3_9ACTN</name>
<comment type="caution">
    <text evidence="2">The sequence shown here is derived from an EMBL/GenBank/DDBJ whole genome shotgun (WGS) entry which is preliminary data.</text>
</comment>
<keyword evidence="3" id="KW-1185">Reference proteome</keyword>
<dbReference type="Proteomes" id="UP001144280">
    <property type="component" value="Unassembled WGS sequence"/>
</dbReference>
<dbReference type="RefSeq" id="WP_281903163.1">
    <property type="nucleotide sequence ID" value="NZ_BSDI01000050.1"/>
</dbReference>
<organism evidence="2 3">
    <name type="scientific">Phytohabitans aurantiacus</name>
    <dbReference type="NCBI Taxonomy" id="3016789"/>
    <lineage>
        <taxon>Bacteria</taxon>
        <taxon>Bacillati</taxon>
        <taxon>Actinomycetota</taxon>
        <taxon>Actinomycetes</taxon>
        <taxon>Micromonosporales</taxon>
        <taxon>Micromonosporaceae</taxon>
    </lineage>
</organism>
<accession>A0ABQ5R5I3</accession>
<gene>
    <name evidence="2" type="ORF">Pa4123_71000</name>
</gene>
<protein>
    <submittedName>
        <fullName evidence="2">Uncharacterized protein</fullName>
    </submittedName>
</protein>
<proteinExistence type="predicted"/>
<dbReference type="EMBL" id="BSDI01000050">
    <property type="protein sequence ID" value="GLI01823.1"/>
    <property type="molecule type" value="Genomic_DNA"/>
</dbReference>
<feature type="compositionally biased region" description="Basic and acidic residues" evidence="1">
    <location>
        <begin position="71"/>
        <end position="82"/>
    </location>
</feature>
<evidence type="ECO:0000256" key="1">
    <source>
        <dbReference type="SAM" id="MobiDB-lite"/>
    </source>
</evidence>